<keyword evidence="6 7" id="KW-0472">Membrane</keyword>
<organism evidence="9 10">
    <name type="scientific">Nonomuraea dietziae</name>
    <dbReference type="NCBI Taxonomy" id="65515"/>
    <lineage>
        <taxon>Bacteria</taxon>
        <taxon>Bacillati</taxon>
        <taxon>Actinomycetota</taxon>
        <taxon>Actinomycetes</taxon>
        <taxon>Streptosporangiales</taxon>
        <taxon>Streptosporangiaceae</taxon>
        <taxon>Nonomuraea</taxon>
    </lineage>
</organism>
<keyword evidence="4 7" id="KW-0812">Transmembrane</keyword>
<dbReference type="GO" id="GO:0005886">
    <property type="term" value="C:plasma membrane"/>
    <property type="evidence" value="ECO:0007669"/>
    <property type="project" value="UniProtKB-SubCell"/>
</dbReference>
<dbReference type="PROSITE" id="PS50928">
    <property type="entry name" value="ABC_TM1"/>
    <property type="match status" value="1"/>
</dbReference>
<comment type="similarity">
    <text evidence="7">Belongs to the binding-protein-dependent transport system permease family.</text>
</comment>
<evidence type="ECO:0000256" key="4">
    <source>
        <dbReference type="ARBA" id="ARBA00022692"/>
    </source>
</evidence>
<evidence type="ECO:0000313" key="10">
    <source>
        <dbReference type="Proteomes" id="UP000579945"/>
    </source>
</evidence>
<dbReference type="SUPFAM" id="SSF161098">
    <property type="entry name" value="MetI-like"/>
    <property type="match status" value="1"/>
</dbReference>
<dbReference type="InterPro" id="IPR035906">
    <property type="entry name" value="MetI-like_sf"/>
</dbReference>
<evidence type="ECO:0000256" key="6">
    <source>
        <dbReference type="ARBA" id="ARBA00023136"/>
    </source>
</evidence>
<proteinExistence type="inferred from homology"/>
<reference evidence="9 10" key="1">
    <citation type="submission" date="2020-08" db="EMBL/GenBank/DDBJ databases">
        <title>Sequencing the genomes of 1000 actinobacteria strains.</title>
        <authorList>
            <person name="Klenk H.-P."/>
        </authorList>
    </citation>
    <scope>NUCLEOTIDE SEQUENCE [LARGE SCALE GENOMIC DNA]</scope>
    <source>
        <strain evidence="9 10">DSM 44320</strain>
    </source>
</reference>
<protein>
    <submittedName>
        <fullName evidence="9">ABC-type dipeptide/oligopeptide/nickel transport system permease component</fullName>
    </submittedName>
</protein>
<dbReference type="InterPro" id="IPR000515">
    <property type="entry name" value="MetI-like"/>
</dbReference>
<keyword evidence="3" id="KW-1003">Cell membrane</keyword>
<accession>A0A7W5V7H0</accession>
<evidence type="ECO:0000313" key="9">
    <source>
        <dbReference type="EMBL" id="MBB3726330.1"/>
    </source>
</evidence>
<feature type="transmembrane region" description="Helical" evidence="7">
    <location>
        <begin position="234"/>
        <end position="256"/>
    </location>
</feature>
<sequence length="306" mass="31177">MRRLLRLLASAAGTLLAASLLVWGLAELSPGDPARQVLLSRGVAVPVETQIEAVRAELGLGDAAPVRYARWLGGALTGDLGSSWRTGRPVTAELGERLPATLRLCLTAVALAILPAFALAFAGALGRHRWPDALSRGVMFAGAAVPSFLLGVALLEIVVVRWGVGRVVADGGWADTPLPAATLAAGIVAQWARVTRGALIDAASAPFADVSRARGSGELRVLLVHGLPHAAPPLLAVAGMTVGGLLAGAAVVESVFTWPGVGRLLVEAITARDLPVVQGCVLAGVLAFLAGAVAADLATRAGDPRL</sequence>
<dbReference type="Gene3D" id="1.10.3720.10">
    <property type="entry name" value="MetI-like"/>
    <property type="match status" value="1"/>
</dbReference>
<evidence type="ECO:0000256" key="3">
    <source>
        <dbReference type="ARBA" id="ARBA00022475"/>
    </source>
</evidence>
<dbReference type="GeneID" id="95396400"/>
<dbReference type="RefSeq" id="WP_183645798.1">
    <property type="nucleotide sequence ID" value="NZ_BAAAXX010000060.1"/>
</dbReference>
<dbReference type="PANTHER" id="PTHR43163">
    <property type="entry name" value="DIPEPTIDE TRANSPORT SYSTEM PERMEASE PROTEIN DPPB-RELATED"/>
    <property type="match status" value="1"/>
</dbReference>
<evidence type="ECO:0000256" key="1">
    <source>
        <dbReference type="ARBA" id="ARBA00004651"/>
    </source>
</evidence>
<feature type="transmembrane region" description="Helical" evidence="7">
    <location>
        <begin position="100"/>
        <end position="126"/>
    </location>
</feature>
<evidence type="ECO:0000256" key="2">
    <source>
        <dbReference type="ARBA" id="ARBA00022448"/>
    </source>
</evidence>
<dbReference type="EMBL" id="JACIBV010000001">
    <property type="protein sequence ID" value="MBB3726330.1"/>
    <property type="molecule type" value="Genomic_DNA"/>
</dbReference>
<dbReference type="GO" id="GO:0055085">
    <property type="term" value="P:transmembrane transport"/>
    <property type="evidence" value="ECO:0007669"/>
    <property type="project" value="InterPro"/>
</dbReference>
<dbReference type="PANTHER" id="PTHR43163:SF6">
    <property type="entry name" value="DIPEPTIDE TRANSPORT SYSTEM PERMEASE PROTEIN DPPB-RELATED"/>
    <property type="match status" value="1"/>
</dbReference>
<gene>
    <name evidence="9" type="ORF">FHR33_002190</name>
</gene>
<evidence type="ECO:0000256" key="5">
    <source>
        <dbReference type="ARBA" id="ARBA00022989"/>
    </source>
</evidence>
<keyword evidence="10" id="KW-1185">Reference proteome</keyword>
<evidence type="ECO:0000256" key="7">
    <source>
        <dbReference type="RuleBase" id="RU363032"/>
    </source>
</evidence>
<feature type="transmembrane region" description="Helical" evidence="7">
    <location>
        <begin position="138"/>
        <end position="164"/>
    </location>
</feature>
<comment type="subcellular location">
    <subcellularLocation>
        <location evidence="1 7">Cell membrane</location>
        <topology evidence="1 7">Multi-pass membrane protein</topology>
    </subcellularLocation>
</comment>
<dbReference type="AlphaFoldDB" id="A0A7W5V7H0"/>
<evidence type="ECO:0000259" key="8">
    <source>
        <dbReference type="PROSITE" id="PS50928"/>
    </source>
</evidence>
<comment type="caution">
    <text evidence="9">The sequence shown here is derived from an EMBL/GenBank/DDBJ whole genome shotgun (WGS) entry which is preliminary data.</text>
</comment>
<dbReference type="Proteomes" id="UP000579945">
    <property type="component" value="Unassembled WGS sequence"/>
</dbReference>
<feature type="domain" description="ABC transmembrane type-1" evidence="8">
    <location>
        <begin position="98"/>
        <end position="299"/>
    </location>
</feature>
<keyword evidence="2 7" id="KW-0813">Transport</keyword>
<name>A0A7W5V7H0_9ACTN</name>
<dbReference type="CDD" id="cd06261">
    <property type="entry name" value="TM_PBP2"/>
    <property type="match status" value="1"/>
</dbReference>
<keyword evidence="5 7" id="KW-1133">Transmembrane helix</keyword>
<dbReference type="Pfam" id="PF00528">
    <property type="entry name" value="BPD_transp_1"/>
    <property type="match status" value="1"/>
</dbReference>
<feature type="transmembrane region" description="Helical" evidence="7">
    <location>
        <begin position="276"/>
        <end position="298"/>
    </location>
</feature>